<reference evidence="2" key="2">
    <citation type="submission" date="2020-09" db="EMBL/GenBank/DDBJ databases">
        <authorList>
            <person name="Sun Q."/>
            <person name="Ohkuma M."/>
        </authorList>
    </citation>
    <scope>NUCLEOTIDE SEQUENCE</scope>
    <source>
        <strain evidence="2">JCM 4637</strain>
    </source>
</reference>
<organism evidence="2 3">
    <name type="scientific">Streptomyces finlayi</name>
    <dbReference type="NCBI Taxonomy" id="67296"/>
    <lineage>
        <taxon>Bacteria</taxon>
        <taxon>Bacillati</taxon>
        <taxon>Actinomycetota</taxon>
        <taxon>Actinomycetes</taxon>
        <taxon>Kitasatosporales</taxon>
        <taxon>Streptomycetaceae</taxon>
        <taxon>Streptomyces</taxon>
    </lineage>
</organism>
<evidence type="ECO:0000313" key="3">
    <source>
        <dbReference type="Proteomes" id="UP000638353"/>
    </source>
</evidence>
<feature type="region of interest" description="Disordered" evidence="1">
    <location>
        <begin position="1"/>
        <end position="87"/>
    </location>
</feature>
<feature type="compositionally biased region" description="Basic and acidic residues" evidence="1">
    <location>
        <begin position="58"/>
        <end position="74"/>
    </location>
</feature>
<dbReference type="Proteomes" id="UP000638353">
    <property type="component" value="Unassembled WGS sequence"/>
</dbReference>
<dbReference type="EMBL" id="BMVC01000001">
    <property type="protein sequence ID" value="GHC80444.1"/>
    <property type="molecule type" value="Genomic_DNA"/>
</dbReference>
<sequence length="114" mass="11343">MAGAAGTAGAAGPAGAGGMAGTPAPAPAAGAQPQLTQDRVSPGVTVPQWGQCSAMREAPGRRVGERVHGRELTHPARPPPPGEGVTRSQIRCAVRKMGHPGIMGIRRPTAPSGT</sequence>
<proteinExistence type="predicted"/>
<accession>A0A918WTC0</accession>
<feature type="compositionally biased region" description="Low complexity" evidence="1">
    <location>
        <begin position="21"/>
        <end position="31"/>
    </location>
</feature>
<evidence type="ECO:0000313" key="2">
    <source>
        <dbReference type="EMBL" id="GHC80444.1"/>
    </source>
</evidence>
<gene>
    <name evidence="2" type="ORF">GCM10010334_07500</name>
</gene>
<dbReference type="AlphaFoldDB" id="A0A918WTC0"/>
<feature type="compositionally biased region" description="Low complexity" evidence="1">
    <location>
        <begin position="1"/>
        <end position="11"/>
    </location>
</feature>
<reference evidence="2" key="1">
    <citation type="journal article" date="2014" name="Int. J. Syst. Evol. Microbiol.">
        <title>Complete genome sequence of Corynebacterium casei LMG S-19264T (=DSM 44701T), isolated from a smear-ripened cheese.</title>
        <authorList>
            <consortium name="US DOE Joint Genome Institute (JGI-PGF)"/>
            <person name="Walter F."/>
            <person name="Albersmeier A."/>
            <person name="Kalinowski J."/>
            <person name="Ruckert C."/>
        </authorList>
    </citation>
    <scope>NUCLEOTIDE SEQUENCE</scope>
    <source>
        <strain evidence="2">JCM 4637</strain>
    </source>
</reference>
<evidence type="ECO:0000256" key="1">
    <source>
        <dbReference type="SAM" id="MobiDB-lite"/>
    </source>
</evidence>
<comment type="caution">
    <text evidence="2">The sequence shown here is derived from an EMBL/GenBank/DDBJ whole genome shotgun (WGS) entry which is preliminary data.</text>
</comment>
<name>A0A918WTC0_9ACTN</name>
<protein>
    <submittedName>
        <fullName evidence="2">Uncharacterized protein</fullName>
    </submittedName>
</protein>